<keyword evidence="4" id="KW-1185">Reference proteome</keyword>
<protein>
    <submittedName>
        <fullName evidence="3">Uncharacterized protein</fullName>
    </submittedName>
</protein>
<accession>A0A150G0X5</accession>
<evidence type="ECO:0000313" key="4">
    <source>
        <dbReference type="Proteomes" id="UP000075714"/>
    </source>
</evidence>
<name>A0A150G0X5_GONPE</name>
<feature type="region of interest" description="Disordered" evidence="1">
    <location>
        <begin position="32"/>
        <end position="79"/>
    </location>
</feature>
<dbReference type="EMBL" id="LSYV01000090">
    <property type="protein sequence ID" value="KXZ43481.1"/>
    <property type="molecule type" value="Genomic_DNA"/>
</dbReference>
<dbReference type="OrthoDB" id="533517at2759"/>
<sequence>MARLAPIALLLIGVAVGTAMASESSETVEAVRRSRRLLQNPDLPSQRVSNPSWMNPGKSGNTGSSGGSSGNVNAQASPAANQDVGSLLSQVQGANMGSASDTSSPLTIYQGGRLGGGWTSSAYGARDFTDYTPQGRQGGVANCKYLPTGGAISFYGSAGAFYGRKAVEFWAYAGNSQLPDVAIIIASPGRECKPVQISSVSPSENANGWAKYYIPFSSFSFDGSQSGSSFGCSSSGPWSGELVKVDLRNPNTAYEALLCVDNVRLL</sequence>
<evidence type="ECO:0000256" key="1">
    <source>
        <dbReference type="SAM" id="MobiDB-lite"/>
    </source>
</evidence>
<comment type="caution">
    <text evidence="3">The sequence shown here is derived from an EMBL/GenBank/DDBJ whole genome shotgun (WGS) entry which is preliminary data.</text>
</comment>
<organism evidence="3 4">
    <name type="scientific">Gonium pectorale</name>
    <name type="common">Green alga</name>
    <dbReference type="NCBI Taxonomy" id="33097"/>
    <lineage>
        <taxon>Eukaryota</taxon>
        <taxon>Viridiplantae</taxon>
        <taxon>Chlorophyta</taxon>
        <taxon>core chlorophytes</taxon>
        <taxon>Chlorophyceae</taxon>
        <taxon>CS clade</taxon>
        <taxon>Chlamydomonadales</taxon>
        <taxon>Volvocaceae</taxon>
        <taxon>Gonium</taxon>
    </lineage>
</organism>
<reference evidence="4" key="1">
    <citation type="journal article" date="2016" name="Nat. Commun.">
        <title>The Gonium pectorale genome demonstrates co-option of cell cycle regulation during the evolution of multicellularity.</title>
        <authorList>
            <person name="Hanschen E.R."/>
            <person name="Marriage T.N."/>
            <person name="Ferris P.J."/>
            <person name="Hamaji T."/>
            <person name="Toyoda A."/>
            <person name="Fujiyama A."/>
            <person name="Neme R."/>
            <person name="Noguchi H."/>
            <person name="Minakuchi Y."/>
            <person name="Suzuki M."/>
            <person name="Kawai-Toyooka H."/>
            <person name="Smith D.R."/>
            <person name="Sparks H."/>
            <person name="Anderson J."/>
            <person name="Bakaric R."/>
            <person name="Luria V."/>
            <person name="Karger A."/>
            <person name="Kirschner M.W."/>
            <person name="Durand P.M."/>
            <person name="Michod R.E."/>
            <person name="Nozaki H."/>
            <person name="Olson B.J."/>
        </authorList>
    </citation>
    <scope>NUCLEOTIDE SEQUENCE [LARGE SCALE GENOMIC DNA]</scope>
    <source>
        <strain evidence="4">NIES-2863</strain>
    </source>
</reference>
<dbReference type="AlphaFoldDB" id="A0A150G0X5"/>
<evidence type="ECO:0000256" key="2">
    <source>
        <dbReference type="SAM" id="SignalP"/>
    </source>
</evidence>
<evidence type="ECO:0000313" key="3">
    <source>
        <dbReference type="EMBL" id="KXZ43481.1"/>
    </source>
</evidence>
<proteinExistence type="predicted"/>
<dbReference type="Proteomes" id="UP000075714">
    <property type="component" value="Unassembled WGS sequence"/>
</dbReference>
<gene>
    <name evidence="3" type="ORF">GPECTOR_89g501</name>
</gene>
<feature type="signal peptide" evidence="2">
    <location>
        <begin position="1"/>
        <end position="21"/>
    </location>
</feature>
<feature type="compositionally biased region" description="Polar residues" evidence="1">
    <location>
        <begin position="42"/>
        <end position="53"/>
    </location>
</feature>
<feature type="chain" id="PRO_5007561877" evidence="2">
    <location>
        <begin position="22"/>
        <end position="266"/>
    </location>
</feature>
<keyword evidence="2" id="KW-0732">Signal</keyword>